<organism evidence="1 2">
    <name type="scientific">Gossypium arboreum</name>
    <name type="common">Tree cotton</name>
    <name type="synonym">Gossypium nanking</name>
    <dbReference type="NCBI Taxonomy" id="29729"/>
    <lineage>
        <taxon>Eukaryota</taxon>
        <taxon>Viridiplantae</taxon>
        <taxon>Streptophyta</taxon>
        <taxon>Embryophyta</taxon>
        <taxon>Tracheophyta</taxon>
        <taxon>Spermatophyta</taxon>
        <taxon>Magnoliopsida</taxon>
        <taxon>eudicotyledons</taxon>
        <taxon>Gunneridae</taxon>
        <taxon>Pentapetalae</taxon>
        <taxon>rosids</taxon>
        <taxon>malvids</taxon>
        <taxon>Malvales</taxon>
        <taxon>Malvaceae</taxon>
        <taxon>Malvoideae</taxon>
        <taxon>Gossypium</taxon>
    </lineage>
</organism>
<protein>
    <submittedName>
        <fullName evidence="1">Uncharacterized protein</fullName>
    </submittedName>
</protein>
<reference evidence="2" key="1">
    <citation type="submission" date="2014-09" db="EMBL/GenBank/DDBJ databases">
        <authorList>
            <person name="Mudge J."/>
            <person name="Ramaraj T."/>
            <person name="Lindquist I.E."/>
            <person name="Bharti A.K."/>
            <person name="Sundararajan A."/>
            <person name="Cameron C.T."/>
            <person name="Woodward J.E."/>
            <person name="May G.D."/>
            <person name="Brubaker C."/>
            <person name="Broadhvest J."/>
            <person name="Wilkins T.A."/>
        </authorList>
    </citation>
    <scope>NUCLEOTIDE SEQUENCE</scope>
    <source>
        <strain evidence="2">cv. AKA8401</strain>
    </source>
</reference>
<dbReference type="Proteomes" id="UP000032142">
    <property type="component" value="Unassembled WGS sequence"/>
</dbReference>
<dbReference type="EMBL" id="KN420651">
    <property type="protein sequence ID" value="KHG22103.1"/>
    <property type="molecule type" value="Genomic_DNA"/>
</dbReference>
<evidence type="ECO:0000313" key="2">
    <source>
        <dbReference type="Proteomes" id="UP000032142"/>
    </source>
</evidence>
<keyword evidence="2" id="KW-1185">Reference proteome</keyword>
<proteinExistence type="predicted"/>
<sequence>MFLYIMNSDHSTSSEVTHIYLEPRPLNEFEFLNS</sequence>
<evidence type="ECO:0000313" key="1">
    <source>
        <dbReference type="EMBL" id="KHG22103.1"/>
    </source>
</evidence>
<dbReference type="AlphaFoldDB" id="A0A0B0P5T7"/>
<accession>A0A0B0P5T7</accession>
<name>A0A0B0P5T7_GOSAR</name>
<gene>
    <name evidence="1" type="ORF">F383_28260</name>
</gene>